<dbReference type="EMBL" id="JBBPBN010000031">
    <property type="protein sequence ID" value="KAK9004188.1"/>
    <property type="molecule type" value="Genomic_DNA"/>
</dbReference>
<gene>
    <name evidence="1" type="ORF">V6N11_001995</name>
</gene>
<keyword evidence="2" id="KW-1185">Reference proteome</keyword>
<evidence type="ECO:0000313" key="1">
    <source>
        <dbReference type="EMBL" id="KAK9004188.1"/>
    </source>
</evidence>
<reference evidence="1 2" key="1">
    <citation type="journal article" date="2024" name="G3 (Bethesda)">
        <title>Genome assembly of Hibiscus sabdariffa L. provides insights into metabolisms of medicinal natural products.</title>
        <authorList>
            <person name="Kim T."/>
        </authorList>
    </citation>
    <scope>NUCLEOTIDE SEQUENCE [LARGE SCALE GENOMIC DNA]</scope>
    <source>
        <strain evidence="1">TK-2024</strain>
        <tissue evidence="1">Old leaves</tissue>
    </source>
</reference>
<evidence type="ECO:0000313" key="2">
    <source>
        <dbReference type="Proteomes" id="UP001396334"/>
    </source>
</evidence>
<protein>
    <submittedName>
        <fullName evidence="1">Uncharacterized protein</fullName>
    </submittedName>
</protein>
<organism evidence="1 2">
    <name type="scientific">Hibiscus sabdariffa</name>
    <name type="common">roselle</name>
    <dbReference type="NCBI Taxonomy" id="183260"/>
    <lineage>
        <taxon>Eukaryota</taxon>
        <taxon>Viridiplantae</taxon>
        <taxon>Streptophyta</taxon>
        <taxon>Embryophyta</taxon>
        <taxon>Tracheophyta</taxon>
        <taxon>Spermatophyta</taxon>
        <taxon>Magnoliopsida</taxon>
        <taxon>eudicotyledons</taxon>
        <taxon>Gunneridae</taxon>
        <taxon>Pentapetalae</taxon>
        <taxon>rosids</taxon>
        <taxon>malvids</taxon>
        <taxon>Malvales</taxon>
        <taxon>Malvaceae</taxon>
        <taxon>Malvoideae</taxon>
        <taxon>Hibiscus</taxon>
    </lineage>
</organism>
<name>A0ABR2QU18_9ROSI</name>
<accession>A0ABR2QU18</accession>
<sequence length="123" mass="14096">MGAMDSDENSDFGRSRAEEDVRGMGLGNTMSWADLVDKANSVNSASIYFPEMHGIHCKSSRRYASLIELQDKAITAKEKNVDIVRLREARGRARRWQFWRSMVRPLPIRILLLSRFLLGLPEK</sequence>
<comment type="caution">
    <text evidence="1">The sequence shown here is derived from an EMBL/GenBank/DDBJ whole genome shotgun (WGS) entry which is preliminary data.</text>
</comment>
<proteinExistence type="predicted"/>
<dbReference type="Proteomes" id="UP001396334">
    <property type="component" value="Unassembled WGS sequence"/>
</dbReference>